<dbReference type="Proteomes" id="UP001193501">
    <property type="component" value="Unassembled WGS sequence"/>
</dbReference>
<dbReference type="InterPro" id="IPR034122">
    <property type="entry name" value="Retropepsin-like_bacterial"/>
</dbReference>
<keyword evidence="1" id="KW-0812">Transmembrane</keyword>
<dbReference type="GO" id="GO:0006508">
    <property type="term" value="P:proteolysis"/>
    <property type="evidence" value="ECO:0007669"/>
    <property type="project" value="UniProtKB-KW"/>
</dbReference>
<reference evidence="2" key="1">
    <citation type="submission" date="2020-01" db="EMBL/GenBank/DDBJ databases">
        <authorList>
            <person name="Chen W.-M."/>
        </authorList>
    </citation>
    <scope>NUCLEOTIDE SEQUENCE</scope>
    <source>
        <strain evidence="2">CYK-10</strain>
    </source>
</reference>
<dbReference type="EC" id="3.4.23.-" evidence="2"/>
<dbReference type="CDD" id="cd05483">
    <property type="entry name" value="retropepsin_like_bacteria"/>
    <property type="match status" value="1"/>
</dbReference>
<evidence type="ECO:0000256" key="1">
    <source>
        <dbReference type="SAM" id="Phobius"/>
    </source>
</evidence>
<feature type="transmembrane region" description="Helical" evidence="1">
    <location>
        <begin position="37"/>
        <end position="55"/>
    </location>
</feature>
<protein>
    <submittedName>
        <fullName evidence="2">TIGR02281 family clan AA aspartic protease</fullName>
        <ecNumber evidence="2">3.4.23.-</ecNumber>
    </submittedName>
</protein>
<accession>A0AAE4Y7N7</accession>
<name>A0AAE4Y7N7_9RHOB</name>
<dbReference type="Gene3D" id="2.40.70.10">
    <property type="entry name" value="Acid Proteases"/>
    <property type="match status" value="1"/>
</dbReference>
<keyword evidence="1" id="KW-1133">Transmembrane helix</keyword>
<dbReference type="GO" id="GO:0008233">
    <property type="term" value="F:peptidase activity"/>
    <property type="evidence" value="ECO:0007669"/>
    <property type="project" value="UniProtKB-KW"/>
</dbReference>
<organism evidence="2 3">
    <name type="scientific">Stagnihabitans tardus</name>
    <dbReference type="NCBI Taxonomy" id="2699202"/>
    <lineage>
        <taxon>Bacteria</taxon>
        <taxon>Pseudomonadati</taxon>
        <taxon>Pseudomonadota</taxon>
        <taxon>Alphaproteobacteria</taxon>
        <taxon>Rhodobacterales</taxon>
        <taxon>Paracoccaceae</taxon>
        <taxon>Stagnihabitans</taxon>
    </lineage>
</organism>
<dbReference type="InterPro" id="IPR011969">
    <property type="entry name" value="Clan_AA_Asp_peptidase_C"/>
</dbReference>
<dbReference type="InterPro" id="IPR021109">
    <property type="entry name" value="Peptidase_aspartic_dom_sf"/>
</dbReference>
<sequence>MDGDLWMRALYIGLLLAALSGWAMVEMRKGAGRTGRMALAWGMIFLGVVALYGLWGDIRRGIRPGQEEGAASVVLPRAEDGHYYATLTIAGVDVQFMADTGATEIVLNARDAARLGITGEGLAYTGTAMTANGMVQTARVTLRDVSFGPFSDAEIPAAVTTGEMDISLLGMSYLGLFDISIAGERMELRR</sequence>
<keyword evidence="2" id="KW-0378">Hydrolase</keyword>
<dbReference type="AlphaFoldDB" id="A0AAE4Y7N7"/>
<dbReference type="NCBIfam" id="TIGR02281">
    <property type="entry name" value="clan_AA_DTGA"/>
    <property type="match status" value="1"/>
</dbReference>
<evidence type="ECO:0000313" key="3">
    <source>
        <dbReference type="Proteomes" id="UP001193501"/>
    </source>
</evidence>
<dbReference type="SUPFAM" id="SSF50630">
    <property type="entry name" value="Acid proteases"/>
    <property type="match status" value="1"/>
</dbReference>
<gene>
    <name evidence="2" type="ORF">GV832_07550</name>
</gene>
<proteinExistence type="predicted"/>
<evidence type="ECO:0000313" key="2">
    <source>
        <dbReference type="EMBL" id="NBZ87432.1"/>
    </source>
</evidence>
<dbReference type="RefSeq" id="WP_168774250.1">
    <property type="nucleotide sequence ID" value="NZ_JAABNR010000006.1"/>
</dbReference>
<dbReference type="EMBL" id="JAABNR010000006">
    <property type="protein sequence ID" value="NBZ87432.1"/>
    <property type="molecule type" value="Genomic_DNA"/>
</dbReference>
<comment type="caution">
    <text evidence="2">The sequence shown here is derived from an EMBL/GenBank/DDBJ whole genome shotgun (WGS) entry which is preliminary data.</text>
</comment>
<keyword evidence="2" id="KW-0645">Protease</keyword>
<keyword evidence="1" id="KW-0472">Membrane</keyword>
<dbReference type="Pfam" id="PF13975">
    <property type="entry name" value="gag-asp_proteas"/>
    <property type="match status" value="1"/>
</dbReference>
<feature type="transmembrane region" description="Helical" evidence="1">
    <location>
        <begin position="6"/>
        <end position="25"/>
    </location>
</feature>
<keyword evidence="3" id="KW-1185">Reference proteome</keyword>